<dbReference type="Proteomes" id="UP000015523">
    <property type="component" value="Unassembled WGS sequence"/>
</dbReference>
<dbReference type="InterPro" id="IPR010260">
    <property type="entry name" value="AlpA"/>
</dbReference>
<proteinExistence type="predicted"/>
<reference evidence="1 2" key="1">
    <citation type="journal article" date="2013" name="Genome Announc.">
        <title>Draft Genome Sequence of Sphingobium ummariense Strain RL-3, a Hexachlorocyclohexane-Degrading Bacterium.</title>
        <authorList>
            <person name="Kohli P."/>
            <person name="Dua A."/>
            <person name="Sangwan N."/>
            <person name="Oldach P."/>
            <person name="Khurana J.P."/>
            <person name="Lal R."/>
        </authorList>
    </citation>
    <scope>NUCLEOTIDE SEQUENCE [LARGE SCALE GENOMIC DNA]</scope>
    <source>
        <strain evidence="1 2">RL-3</strain>
    </source>
</reference>
<comment type="caution">
    <text evidence="1">The sequence shown here is derived from an EMBL/GenBank/DDBJ whole genome shotgun (WGS) entry which is preliminary data.</text>
</comment>
<name>T0IN95_9SPHN</name>
<dbReference type="RefSeq" id="WP_021319725.1">
    <property type="nucleotide sequence ID" value="NZ_AUWY01000123.1"/>
</dbReference>
<gene>
    <name evidence="1" type="ORF">M529_20720</name>
</gene>
<organism evidence="1 2">
    <name type="scientific">Sphingobium ummariense RL-3</name>
    <dbReference type="NCBI Taxonomy" id="1346791"/>
    <lineage>
        <taxon>Bacteria</taxon>
        <taxon>Pseudomonadati</taxon>
        <taxon>Pseudomonadota</taxon>
        <taxon>Alphaproteobacteria</taxon>
        <taxon>Sphingomonadales</taxon>
        <taxon>Sphingomonadaceae</taxon>
        <taxon>Sphingobium</taxon>
    </lineage>
</organism>
<dbReference type="Pfam" id="PF05930">
    <property type="entry name" value="Phage_AlpA"/>
    <property type="match status" value="1"/>
</dbReference>
<accession>T0IN95</accession>
<dbReference type="PATRIC" id="fig|1346791.3.peg.4009"/>
<evidence type="ECO:0008006" key="3">
    <source>
        <dbReference type="Google" id="ProtNLM"/>
    </source>
</evidence>
<dbReference type="AlphaFoldDB" id="T0IN95"/>
<sequence length="84" mass="9501">MHEHSIDRSTNAGSAPAAIKDRRKDSLFRVKAVQVRTGLSVATIYRRESQGSFPKRTAIGRGCVGWYESDIEDFVADPFNYRRP</sequence>
<dbReference type="EMBL" id="AUWY01000123">
    <property type="protein sequence ID" value="EQB30295.1"/>
    <property type="molecule type" value="Genomic_DNA"/>
</dbReference>
<dbReference type="STRING" id="1346791.M529_20720"/>
<keyword evidence="2" id="KW-1185">Reference proteome</keyword>
<dbReference type="Gene3D" id="1.10.238.160">
    <property type="match status" value="1"/>
</dbReference>
<evidence type="ECO:0000313" key="1">
    <source>
        <dbReference type="EMBL" id="EQB30295.1"/>
    </source>
</evidence>
<evidence type="ECO:0000313" key="2">
    <source>
        <dbReference type="Proteomes" id="UP000015523"/>
    </source>
</evidence>
<dbReference type="eggNOG" id="COG3311">
    <property type="taxonomic scope" value="Bacteria"/>
</dbReference>
<protein>
    <recommendedName>
        <fullName evidence="3">AlpA family transcriptional regulator</fullName>
    </recommendedName>
</protein>